<proteinExistence type="predicted"/>
<dbReference type="EMBL" id="JQ269600">
    <property type="protein sequence ID" value="AFA54905.1"/>
    <property type="molecule type" value="Genomic_DNA"/>
</dbReference>
<dbReference type="AlphaFoldDB" id="H6WNX4"/>
<protein>
    <submittedName>
        <fullName evidence="1">Uncharacterized protein</fullName>
    </submittedName>
</protein>
<organism evidence="1">
    <name type="scientific">uncultured Akkermansia sp. SMG25</name>
    <dbReference type="NCBI Taxonomy" id="1131822"/>
    <lineage>
        <taxon>Bacteria</taxon>
        <taxon>Pseudomonadati</taxon>
        <taxon>Verrucomicrobiota</taxon>
        <taxon>Verrucomicrobiia</taxon>
        <taxon>Verrucomicrobiales</taxon>
        <taxon>Akkermansiaceae</taxon>
        <taxon>Akkermansia</taxon>
        <taxon>environmental samples</taxon>
    </lineage>
</organism>
<accession>H6WNX4</accession>
<sequence>MSDSQPSLPVGFQILDDITVHGPFDEHQLMASASGTGELDDTFHCRHLVYIACISPFYDFSQPENLILISKIGMLYNRIAIPER</sequence>
<name>H6WNX4_9BACT</name>
<reference evidence="1" key="1">
    <citation type="journal article" date="2012" name="ISME J.">
        <title>Functional metagenomics reveals novel salt tolerance loci from the human gut microbiome.</title>
        <authorList>
            <person name="Culligan E.P."/>
            <person name="Sleator R.D."/>
            <person name="Marchesi J.R."/>
            <person name="Hill C."/>
        </authorList>
    </citation>
    <scope>NUCLEOTIDE SEQUENCE</scope>
</reference>
<evidence type="ECO:0000313" key="1">
    <source>
        <dbReference type="EMBL" id="AFA54905.1"/>
    </source>
</evidence>